<dbReference type="AlphaFoldDB" id="A0AAN8TKP9"/>
<reference evidence="1 2" key="1">
    <citation type="submission" date="2024-02" db="EMBL/GenBank/DDBJ databases">
        <title>de novo genome assembly of Solanum bulbocastanum strain 11H21.</title>
        <authorList>
            <person name="Hosaka A.J."/>
        </authorList>
    </citation>
    <scope>NUCLEOTIDE SEQUENCE [LARGE SCALE GENOMIC DNA]</scope>
    <source>
        <tissue evidence="1">Young leaves</tissue>
    </source>
</reference>
<dbReference type="Proteomes" id="UP001371456">
    <property type="component" value="Unassembled WGS sequence"/>
</dbReference>
<name>A0AAN8TKP9_SOLBU</name>
<proteinExistence type="predicted"/>
<comment type="caution">
    <text evidence="1">The sequence shown here is derived from an EMBL/GenBank/DDBJ whole genome shotgun (WGS) entry which is preliminary data.</text>
</comment>
<gene>
    <name evidence="1" type="ORF">RDI58_014983</name>
</gene>
<dbReference type="EMBL" id="JBANQN010000006">
    <property type="protein sequence ID" value="KAK6786458.1"/>
    <property type="molecule type" value="Genomic_DNA"/>
</dbReference>
<keyword evidence="2" id="KW-1185">Reference proteome</keyword>
<sequence>MRISREYRRKLEGRYSSFLYAIIGQKFDTYLGWFTWMEVTVQLVLAAIEVIPVTLTELQLHSEEEHGKMLAILLL</sequence>
<protein>
    <submittedName>
        <fullName evidence="1">Uncharacterized protein</fullName>
    </submittedName>
</protein>
<organism evidence="1 2">
    <name type="scientific">Solanum bulbocastanum</name>
    <name type="common">Wild potato</name>
    <dbReference type="NCBI Taxonomy" id="147425"/>
    <lineage>
        <taxon>Eukaryota</taxon>
        <taxon>Viridiplantae</taxon>
        <taxon>Streptophyta</taxon>
        <taxon>Embryophyta</taxon>
        <taxon>Tracheophyta</taxon>
        <taxon>Spermatophyta</taxon>
        <taxon>Magnoliopsida</taxon>
        <taxon>eudicotyledons</taxon>
        <taxon>Gunneridae</taxon>
        <taxon>Pentapetalae</taxon>
        <taxon>asterids</taxon>
        <taxon>lamiids</taxon>
        <taxon>Solanales</taxon>
        <taxon>Solanaceae</taxon>
        <taxon>Solanoideae</taxon>
        <taxon>Solaneae</taxon>
        <taxon>Solanum</taxon>
    </lineage>
</organism>
<evidence type="ECO:0000313" key="1">
    <source>
        <dbReference type="EMBL" id="KAK6786458.1"/>
    </source>
</evidence>
<evidence type="ECO:0000313" key="2">
    <source>
        <dbReference type="Proteomes" id="UP001371456"/>
    </source>
</evidence>
<accession>A0AAN8TKP9</accession>